<sequence>MRGDKEAARVRRAHEFEAFAGGAAGRLLHVATLLTCDDAKAADRLLCHALARTYLRWDRLRGEDPYAYARQELVTSYARRAGVGWLHPRRREETGRLAGLTPQERVIVVLRLFEGVEDEQVAALLGIAPDRVTALCTRACVLLRGGAQAPAASFAGRAAPASGR</sequence>
<gene>
    <name evidence="1" type="ORF">AQ490_09465</name>
</gene>
<evidence type="ECO:0000313" key="1">
    <source>
        <dbReference type="EMBL" id="KRV46979.1"/>
    </source>
</evidence>
<reference evidence="1 2" key="1">
    <citation type="submission" date="2015-10" db="EMBL/GenBank/DDBJ databases">
        <title>Draft genome sequence of pyrrolomycin-producing Streptomyces vitaminophilus.</title>
        <authorList>
            <person name="Graham D.E."/>
            <person name="Mahan K.M."/>
            <person name="Klingeman D.M."/>
            <person name="Hettich R.L."/>
            <person name="Parry R.J."/>
        </authorList>
    </citation>
    <scope>NUCLEOTIDE SEQUENCE [LARGE SCALE GENOMIC DNA]</scope>
    <source>
        <strain evidence="1 2">ATCC 31673</strain>
    </source>
</reference>
<dbReference type="Proteomes" id="UP000050867">
    <property type="component" value="Unassembled WGS sequence"/>
</dbReference>
<dbReference type="eggNOG" id="COG1595">
    <property type="taxonomic scope" value="Bacteria"/>
</dbReference>
<protein>
    <submittedName>
        <fullName evidence="1">RNA polymerase</fullName>
    </submittedName>
</protein>
<dbReference type="STRING" id="76728.AQ490_09465"/>
<name>A0A0T6LLI0_WENVI</name>
<keyword evidence="2" id="KW-1185">Reference proteome</keyword>
<dbReference type="EMBL" id="LLZU01000038">
    <property type="protein sequence ID" value="KRV46979.1"/>
    <property type="molecule type" value="Genomic_DNA"/>
</dbReference>
<organism evidence="1 2">
    <name type="scientific">Wenjunlia vitaminophila</name>
    <name type="common">Streptomyces vitaminophilus</name>
    <dbReference type="NCBI Taxonomy" id="76728"/>
    <lineage>
        <taxon>Bacteria</taxon>
        <taxon>Bacillati</taxon>
        <taxon>Actinomycetota</taxon>
        <taxon>Actinomycetes</taxon>
        <taxon>Kitasatosporales</taxon>
        <taxon>Streptomycetaceae</taxon>
        <taxon>Wenjunlia</taxon>
    </lineage>
</organism>
<dbReference type="InterPro" id="IPR013324">
    <property type="entry name" value="RNA_pol_sigma_r3/r4-like"/>
</dbReference>
<comment type="caution">
    <text evidence="1">The sequence shown here is derived from an EMBL/GenBank/DDBJ whole genome shotgun (WGS) entry which is preliminary data.</text>
</comment>
<dbReference type="RefSeq" id="WP_018381896.1">
    <property type="nucleotide sequence ID" value="NZ_LLZU01000038.1"/>
</dbReference>
<accession>A0A0T6LLI0</accession>
<evidence type="ECO:0000313" key="2">
    <source>
        <dbReference type="Proteomes" id="UP000050867"/>
    </source>
</evidence>
<dbReference type="InterPro" id="IPR036388">
    <property type="entry name" value="WH-like_DNA-bd_sf"/>
</dbReference>
<dbReference type="SUPFAM" id="SSF88659">
    <property type="entry name" value="Sigma3 and sigma4 domains of RNA polymerase sigma factors"/>
    <property type="match status" value="1"/>
</dbReference>
<dbReference type="OrthoDB" id="4332887at2"/>
<dbReference type="AlphaFoldDB" id="A0A0T6LLI0"/>
<dbReference type="Gene3D" id="1.10.10.10">
    <property type="entry name" value="Winged helix-like DNA-binding domain superfamily/Winged helix DNA-binding domain"/>
    <property type="match status" value="1"/>
</dbReference>
<proteinExistence type="predicted"/>